<feature type="transmembrane region" description="Helical" evidence="2">
    <location>
        <begin position="298"/>
        <end position="321"/>
    </location>
</feature>
<proteinExistence type="predicted"/>
<evidence type="ECO:0000313" key="4">
    <source>
        <dbReference type="Proteomes" id="UP000799302"/>
    </source>
</evidence>
<feature type="transmembrane region" description="Helical" evidence="2">
    <location>
        <begin position="545"/>
        <end position="566"/>
    </location>
</feature>
<sequence>MSRYNRLPEAQDSYQTGYRYQPPRNVQYPQSTSPQYQQYFGQTPQYQYHVNQQWQQTQTWDQNQSYQTDQHFPQASLNSSLNTSYPSQTSSQPYVQQNEEATPFISASPMKRPEQLTEEILSRRLPAKRRTLDWATILLTIAVWIFLTAACLVLLYFSHKASQTRSAEGSSATGDEIALAIAVSSIPLLLATILNEVLVERCWRRVIHSALGIGAEHLSDVQMGVYLRAANFQWVNIVKRMWRHEFSWRDLRSMASYGLLRWGTAISIASVQLCVTWTKEGTGDDGHDSLYTAKKRAYWLGIPVFIHAVSIFATTTIWLMVPWAMFSGRYDEQGLLERYKPYLQRVSQRGGNGSIAKYEDIARFLDEKKYPEYRLEKKLIKKHQPGYQLWGKLKGISLGLVLMGLAPGAALLYTSLTQHLSEDGMQGMIRNGVYRFGFHLVFLGQNIFYIMALDFVVWNLSLEGFCKGPRTKPNKSLRDLGYSSGIVLLWRALRQRRPYRSLIFMCLFWVQALLVRSLTTLYSLAVVVLRYGTDESRQSFYDPDFWIGYLMISMVLVVPLFLIWMFTEFQAPIGEQDGWRWAKIAQKALQGDGYYGVREGEAAWGNESEIKSFKSIGRTELR</sequence>
<dbReference type="OrthoDB" id="5408984at2759"/>
<evidence type="ECO:0000256" key="2">
    <source>
        <dbReference type="SAM" id="Phobius"/>
    </source>
</evidence>
<gene>
    <name evidence="3" type="ORF">BT63DRAFT_292958</name>
</gene>
<feature type="transmembrane region" description="Helical" evidence="2">
    <location>
        <begin position="436"/>
        <end position="460"/>
    </location>
</feature>
<feature type="compositionally biased region" description="Low complexity" evidence="1">
    <location>
        <begin position="27"/>
        <end position="36"/>
    </location>
</feature>
<organism evidence="3 4">
    <name type="scientific">Microthyrium microscopicum</name>
    <dbReference type="NCBI Taxonomy" id="703497"/>
    <lineage>
        <taxon>Eukaryota</taxon>
        <taxon>Fungi</taxon>
        <taxon>Dikarya</taxon>
        <taxon>Ascomycota</taxon>
        <taxon>Pezizomycotina</taxon>
        <taxon>Dothideomycetes</taxon>
        <taxon>Dothideomycetes incertae sedis</taxon>
        <taxon>Microthyriales</taxon>
        <taxon>Microthyriaceae</taxon>
        <taxon>Microthyrium</taxon>
    </lineage>
</organism>
<keyword evidence="2" id="KW-0812">Transmembrane</keyword>
<feature type="transmembrane region" description="Helical" evidence="2">
    <location>
        <begin position="396"/>
        <end position="416"/>
    </location>
</feature>
<evidence type="ECO:0000256" key="1">
    <source>
        <dbReference type="SAM" id="MobiDB-lite"/>
    </source>
</evidence>
<accession>A0A6A6U5A4</accession>
<feature type="transmembrane region" description="Helical" evidence="2">
    <location>
        <begin position="177"/>
        <end position="199"/>
    </location>
</feature>
<name>A0A6A6U5A4_9PEZI</name>
<dbReference type="Proteomes" id="UP000799302">
    <property type="component" value="Unassembled WGS sequence"/>
</dbReference>
<evidence type="ECO:0000313" key="3">
    <source>
        <dbReference type="EMBL" id="KAF2667469.1"/>
    </source>
</evidence>
<dbReference type="EMBL" id="MU004237">
    <property type="protein sequence ID" value="KAF2667469.1"/>
    <property type="molecule type" value="Genomic_DNA"/>
</dbReference>
<feature type="region of interest" description="Disordered" evidence="1">
    <location>
        <begin position="1"/>
        <end position="36"/>
    </location>
</feature>
<protein>
    <submittedName>
        <fullName evidence="3">Uncharacterized protein</fullName>
    </submittedName>
</protein>
<keyword evidence="2" id="KW-1133">Transmembrane helix</keyword>
<dbReference type="AlphaFoldDB" id="A0A6A6U5A4"/>
<feature type="transmembrane region" description="Helical" evidence="2">
    <location>
        <begin position="132"/>
        <end position="157"/>
    </location>
</feature>
<feature type="transmembrane region" description="Helical" evidence="2">
    <location>
        <begin position="502"/>
        <end position="525"/>
    </location>
</feature>
<reference evidence="3" key="1">
    <citation type="journal article" date="2020" name="Stud. Mycol.">
        <title>101 Dothideomycetes genomes: a test case for predicting lifestyles and emergence of pathogens.</title>
        <authorList>
            <person name="Haridas S."/>
            <person name="Albert R."/>
            <person name="Binder M."/>
            <person name="Bloem J."/>
            <person name="Labutti K."/>
            <person name="Salamov A."/>
            <person name="Andreopoulos B."/>
            <person name="Baker S."/>
            <person name="Barry K."/>
            <person name="Bills G."/>
            <person name="Bluhm B."/>
            <person name="Cannon C."/>
            <person name="Castanera R."/>
            <person name="Culley D."/>
            <person name="Daum C."/>
            <person name="Ezra D."/>
            <person name="Gonzalez J."/>
            <person name="Henrissat B."/>
            <person name="Kuo A."/>
            <person name="Liang C."/>
            <person name="Lipzen A."/>
            <person name="Lutzoni F."/>
            <person name="Magnuson J."/>
            <person name="Mondo S."/>
            <person name="Nolan M."/>
            <person name="Ohm R."/>
            <person name="Pangilinan J."/>
            <person name="Park H.-J."/>
            <person name="Ramirez L."/>
            <person name="Alfaro M."/>
            <person name="Sun H."/>
            <person name="Tritt A."/>
            <person name="Yoshinaga Y."/>
            <person name="Zwiers L.-H."/>
            <person name="Turgeon B."/>
            <person name="Goodwin S."/>
            <person name="Spatafora J."/>
            <person name="Crous P."/>
            <person name="Grigoriev I."/>
        </authorList>
    </citation>
    <scope>NUCLEOTIDE SEQUENCE</scope>
    <source>
        <strain evidence="3">CBS 115976</strain>
    </source>
</reference>
<keyword evidence="4" id="KW-1185">Reference proteome</keyword>
<keyword evidence="2" id="KW-0472">Membrane</keyword>